<feature type="transmembrane region" description="Helical" evidence="4">
    <location>
        <begin position="536"/>
        <end position="556"/>
    </location>
</feature>
<feature type="domain" description="PPM-type phosphatase" evidence="6">
    <location>
        <begin position="627"/>
        <end position="856"/>
    </location>
</feature>
<keyword evidence="3" id="KW-0175">Coiled coil</keyword>
<dbReference type="SMART" id="SM00028">
    <property type="entry name" value="TPR"/>
    <property type="match status" value="7"/>
</dbReference>
<evidence type="ECO:0000256" key="5">
    <source>
        <dbReference type="SAM" id="SignalP"/>
    </source>
</evidence>
<gene>
    <name evidence="7" type="ORF">E1163_24995</name>
</gene>
<evidence type="ECO:0000256" key="1">
    <source>
        <dbReference type="ARBA" id="ARBA00022801"/>
    </source>
</evidence>
<keyword evidence="5" id="KW-0732">Signal</keyword>
<dbReference type="Pfam" id="PF07228">
    <property type="entry name" value="SpoIIE"/>
    <property type="match status" value="1"/>
</dbReference>
<sequence>MNRRIFRLYYFAFYALLATTIHFNAEAQEKEAADSVKSNQLLQEAQSLLKQGSFDLAISTARNAYELSKKTSYLTGEANSSHVLGKAYTEKKEYNEALKYYFVAIQAFDLLNNPQMNINTLADIGSMYQTQDAHGQAISYFEKALKKAYEIKSEPRLRIVLLENIAYSYKQLEDYPHAMTTETKLLSEYERTGNKAKVIDTYKELSLLSELNKQYRSALKYNTELAEEYKKNNDLVGLSSAYNNIGFIYKRTGDLKASLEYFNKVTELVNKQPAKLTEGDKALLHINIGVAYTTLKSYTRAKENYHIALKIREKEENSIEIANTQNYLAGNYYVSGNVSQALKSVSDAIEIAEPINAEEVLLTSYKILHMIYTQDNNTTKAKKYLELHRELNEKLKEQEKAKKQEMLKKQLEIERNEEEIKTLLAEEERAAVESERKENEIKLKEKELALLKRDQELREIEYKNQLLEKERTEQALALAQQQLETEKKNRELVSLEKEKELQNLELKRKALEDEKQKKAIQLLEADKKLQDEQLKYTYWMFGLFALILTIIIISFIQKRKANKKLKAQQLQITNQNNELQHNMEELQATQEELESQKGQLEIQHRKITFSIQYAQRIQSSILPSNSLINSLFPENFITYLPKDIVSGDFYWMEETEGKKIVSIVDCTGHGVPGALMSMIGSTTLNEIINQKGITDPAEVLNKLHEGVRTKLSQEESQNHDGMDLGICVIEPNGGQKVKLTYAGAKHTLYIINDGELLEVNGDRKSIGGANTAAQRDFSRQTLELCQGAILYLTTDGYIDQNCPNRKRFNKKRFKSLIEEVHHLDLQSQKEYFDKALADHKKDAEQRDDITLIAIKI</sequence>
<feature type="signal peptide" evidence="5">
    <location>
        <begin position="1"/>
        <end position="27"/>
    </location>
</feature>
<feature type="coiled-coil region" evidence="3">
    <location>
        <begin position="558"/>
        <end position="606"/>
    </location>
</feature>
<keyword evidence="8" id="KW-1185">Reference proteome</keyword>
<dbReference type="InterPro" id="IPR019734">
    <property type="entry name" value="TPR_rpt"/>
</dbReference>
<dbReference type="SMART" id="SM00331">
    <property type="entry name" value="PP2C_SIG"/>
    <property type="match status" value="1"/>
</dbReference>
<evidence type="ECO:0000313" key="7">
    <source>
        <dbReference type="EMBL" id="MTI28237.1"/>
    </source>
</evidence>
<evidence type="ECO:0000313" key="8">
    <source>
        <dbReference type="Proteomes" id="UP000798808"/>
    </source>
</evidence>
<evidence type="ECO:0000256" key="2">
    <source>
        <dbReference type="PROSITE-ProRule" id="PRU00339"/>
    </source>
</evidence>
<feature type="coiled-coil region" evidence="3">
    <location>
        <begin position="381"/>
        <end position="528"/>
    </location>
</feature>
<dbReference type="InterPro" id="IPR052016">
    <property type="entry name" value="Bact_Sigma-Reg"/>
</dbReference>
<dbReference type="InterPro" id="IPR036457">
    <property type="entry name" value="PPM-type-like_dom_sf"/>
</dbReference>
<dbReference type="InterPro" id="IPR011990">
    <property type="entry name" value="TPR-like_helical_dom_sf"/>
</dbReference>
<keyword evidence="4" id="KW-1133">Transmembrane helix</keyword>
<evidence type="ECO:0000259" key="6">
    <source>
        <dbReference type="SMART" id="SM00331"/>
    </source>
</evidence>
<dbReference type="PANTHER" id="PTHR43156:SF9">
    <property type="entry name" value="HAMP DOMAIN-CONTAINING PROTEIN"/>
    <property type="match status" value="1"/>
</dbReference>
<evidence type="ECO:0000256" key="3">
    <source>
        <dbReference type="SAM" id="Coils"/>
    </source>
</evidence>
<feature type="repeat" description="TPR" evidence="2">
    <location>
        <begin position="239"/>
        <end position="272"/>
    </location>
</feature>
<dbReference type="Proteomes" id="UP000798808">
    <property type="component" value="Unassembled WGS sequence"/>
</dbReference>
<keyword evidence="4" id="KW-0812">Transmembrane</keyword>
<accession>A0ABW9RVH3</accession>
<organism evidence="7 8">
    <name type="scientific">Fulvivirga kasyanovii</name>
    <dbReference type="NCBI Taxonomy" id="396812"/>
    <lineage>
        <taxon>Bacteria</taxon>
        <taxon>Pseudomonadati</taxon>
        <taxon>Bacteroidota</taxon>
        <taxon>Cytophagia</taxon>
        <taxon>Cytophagales</taxon>
        <taxon>Fulvivirgaceae</taxon>
        <taxon>Fulvivirga</taxon>
    </lineage>
</organism>
<dbReference type="Pfam" id="PF13181">
    <property type="entry name" value="TPR_8"/>
    <property type="match status" value="1"/>
</dbReference>
<keyword evidence="2" id="KW-0802">TPR repeat</keyword>
<dbReference type="InterPro" id="IPR001932">
    <property type="entry name" value="PPM-type_phosphatase-like_dom"/>
</dbReference>
<feature type="chain" id="PRO_5046599612" description="PPM-type phosphatase domain-containing protein" evidence="5">
    <location>
        <begin position="28"/>
        <end position="856"/>
    </location>
</feature>
<dbReference type="SUPFAM" id="SSF48452">
    <property type="entry name" value="TPR-like"/>
    <property type="match status" value="2"/>
</dbReference>
<dbReference type="RefSeq" id="WP_155175564.1">
    <property type="nucleotide sequence ID" value="NZ_BAAAFL010000003.1"/>
</dbReference>
<name>A0ABW9RVH3_9BACT</name>
<feature type="repeat" description="TPR" evidence="2">
    <location>
        <begin position="282"/>
        <end position="315"/>
    </location>
</feature>
<reference evidence="7 8" key="1">
    <citation type="submission" date="2019-02" db="EMBL/GenBank/DDBJ databases">
        <authorList>
            <person name="Goldberg S.R."/>
            <person name="Haltli B.A."/>
            <person name="Correa H."/>
            <person name="Russell K.G."/>
        </authorList>
    </citation>
    <scope>NUCLEOTIDE SEQUENCE [LARGE SCALE GENOMIC DNA]</scope>
    <source>
        <strain evidence="7 8">JCM 16186</strain>
    </source>
</reference>
<evidence type="ECO:0000256" key="4">
    <source>
        <dbReference type="SAM" id="Phobius"/>
    </source>
</evidence>
<dbReference type="PANTHER" id="PTHR43156">
    <property type="entry name" value="STAGE II SPORULATION PROTEIN E-RELATED"/>
    <property type="match status" value="1"/>
</dbReference>
<proteinExistence type="predicted"/>
<keyword evidence="4" id="KW-0472">Membrane</keyword>
<keyword evidence="1" id="KW-0378">Hydrolase</keyword>
<protein>
    <recommendedName>
        <fullName evidence="6">PPM-type phosphatase domain-containing protein</fullName>
    </recommendedName>
</protein>
<comment type="caution">
    <text evidence="7">The sequence shown here is derived from an EMBL/GenBank/DDBJ whole genome shotgun (WGS) entry which is preliminary data.</text>
</comment>
<dbReference type="Gene3D" id="1.25.40.10">
    <property type="entry name" value="Tetratricopeptide repeat domain"/>
    <property type="match status" value="3"/>
</dbReference>
<dbReference type="PROSITE" id="PS50005">
    <property type="entry name" value="TPR"/>
    <property type="match status" value="2"/>
</dbReference>
<dbReference type="EMBL" id="SMLW01000657">
    <property type="protein sequence ID" value="MTI28237.1"/>
    <property type="molecule type" value="Genomic_DNA"/>
</dbReference>
<dbReference type="Gene3D" id="3.60.40.10">
    <property type="entry name" value="PPM-type phosphatase domain"/>
    <property type="match status" value="1"/>
</dbReference>